<proteinExistence type="predicted"/>
<dbReference type="GO" id="GO:0016740">
    <property type="term" value="F:transferase activity"/>
    <property type="evidence" value="ECO:0007669"/>
    <property type="project" value="UniProtKB-KW"/>
</dbReference>
<keyword evidence="2" id="KW-1185">Reference proteome</keyword>
<accession>A0A2J6PL30</accession>
<dbReference type="InterPro" id="IPR029062">
    <property type="entry name" value="Class_I_gatase-like"/>
</dbReference>
<dbReference type="InterPro" id="IPR032633">
    <property type="entry name" value="ThiJ-like"/>
</dbReference>
<dbReference type="Pfam" id="PF17124">
    <property type="entry name" value="ThiJ_like"/>
    <property type="match status" value="1"/>
</dbReference>
<sequence length="253" mass="27969">MATAKVLIAMADYGHDPTETAVPYSAFKQAGFEVQFATENGKAPECDKKMLRGITQKLLGANKSAVKSYDEIAKTAEYLHPLSWSSPDFSLDSYNLVFLPGGHEKGVRQIIDSPIIHKQLGQHFPATKKPSKKTVAAICHGVMVLSETQNSEGKSIIHECDTTALPGRFEQVAFWGTRAFLGDYYKTYGVGSDNVEDSVRKRLDNPAKQYKNSLLPSPFVVQDEKYNYLSGRFPNDAQLLAEQTIALVKSTML</sequence>
<dbReference type="PANTHER" id="PTHR43068">
    <property type="entry name" value="SLR1854 PROTEIN"/>
    <property type="match status" value="1"/>
</dbReference>
<keyword evidence="1" id="KW-0315">Glutamine amidotransferase</keyword>
<dbReference type="Proteomes" id="UP000235672">
    <property type="component" value="Unassembled WGS sequence"/>
</dbReference>
<reference evidence="1 2" key="1">
    <citation type="submission" date="2016-05" db="EMBL/GenBank/DDBJ databases">
        <title>A degradative enzymes factory behind the ericoid mycorrhizal symbiosis.</title>
        <authorList>
            <consortium name="DOE Joint Genome Institute"/>
            <person name="Martino E."/>
            <person name="Morin E."/>
            <person name="Grelet G."/>
            <person name="Kuo A."/>
            <person name="Kohler A."/>
            <person name="Daghino S."/>
            <person name="Barry K."/>
            <person name="Choi C."/>
            <person name="Cichocki N."/>
            <person name="Clum A."/>
            <person name="Copeland A."/>
            <person name="Hainaut M."/>
            <person name="Haridas S."/>
            <person name="Labutti K."/>
            <person name="Lindquist E."/>
            <person name="Lipzen A."/>
            <person name="Khouja H.-R."/>
            <person name="Murat C."/>
            <person name="Ohm R."/>
            <person name="Olson A."/>
            <person name="Spatafora J."/>
            <person name="Veneault-Fourrey C."/>
            <person name="Henrissat B."/>
            <person name="Grigoriev I."/>
            <person name="Martin F."/>
            <person name="Perotto S."/>
        </authorList>
    </citation>
    <scope>NUCLEOTIDE SEQUENCE [LARGE SCALE GENOMIC DNA]</scope>
    <source>
        <strain evidence="1 2">UAMH 7357</strain>
    </source>
</reference>
<dbReference type="AlphaFoldDB" id="A0A2J6PL30"/>
<evidence type="ECO:0000313" key="2">
    <source>
        <dbReference type="Proteomes" id="UP000235672"/>
    </source>
</evidence>
<dbReference type="STRING" id="1745343.A0A2J6PL30"/>
<gene>
    <name evidence="1" type="ORF">NA56DRAFT_583202</name>
</gene>
<name>A0A2J6PL30_9HELO</name>
<dbReference type="OrthoDB" id="543156at2759"/>
<dbReference type="Gene3D" id="3.40.50.880">
    <property type="match status" value="1"/>
</dbReference>
<evidence type="ECO:0000313" key="1">
    <source>
        <dbReference type="EMBL" id="PMD14735.1"/>
    </source>
</evidence>
<dbReference type="SUPFAM" id="SSF52317">
    <property type="entry name" value="Class I glutamine amidotransferase-like"/>
    <property type="match status" value="1"/>
</dbReference>
<keyword evidence="1" id="KW-0808">Transferase</keyword>
<dbReference type="EMBL" id="KZ613519">
    <property type="protein sequence ID" value="PMD14735.1"/>
    <property type="molecule type" value="Genomic_DNA"/>
</dbReference>
<protein>
    <submittedName>
        <fullName evidence="1">Class I glutamine amidotransferase-like protein</fullName>
    </submittedName>
</protein>
<dbReference type="PANTHER" id="PTHR43068:SF1">
    <property type="entry name" value="SLR1854 PROTEIN"/>
    <property type="match status" value="1"/>
</dbReference>
<organism evidence="1 2">
    <name type="scientific">Hyaloscypha hepaticicola</name>
    <dbReference type="NCBI Taxonomy" id="2082293"/>
    <lineage>
        <taxon>Eukaryota</taxon>
        <taxon>Fungi</taxon>
        <taxon>Dikarya</taxon>
        <taxon>Ascomycota</taxon>
        <taxon>Pezizomycotina</taxon>
        <taxon>Leotiomycetes</taxon>
        <taxon>Helotiales</taxon>
        <taxon>Hyaloscyphaceae</taxon>
        <taxon>Hyaloscypha</taxon>
    </lineage>
</organism>